<dbReference type="GO" id="GO:0005737">
    <property type="term" value="C:cytoplasm"/>
    <property type="evidence" value="ECO:0007669"/>
    <property type="project" value="TreeGrafter"/>
</dbReference>
<dbReference type="GO" id="GO:0016831">
    <property type="term" value="F:carboxy-lyase activity"/>
    <property type="evidence" value="ECO:0007669"/>
    <property type="project" value="InterPro"/>
</dbReference>
<dbReference type="Proteomes" id="UP000069654">
    <property type="component" value="Unassembled WGS sequence"/>
</dbReference>
<evidence type="ECO:0000313" key="3">
    <source>
        <dbReference type="EMBL" id="GAT17555.1"/>
    </source>
</evidence>
<dbReference type="Gene3D" id="3.20.20.140">
    <property type="entry name" value="Metal-dependent hydrolases"/>
    <property type="match status" value="1"/>
</dbReference>
<dbReference type="SUPFAM" id="SSF51556">
    <property type="entry name" value="Metallo-dependent hydrolases"/>
    <property type="match status" value="1"/>
</dbReference>
<reference evidence="4" key="2">
    <citation type="submission" date="2016-02" db="EMBL/GenBank/DDBJ databases">
        <title>Draft genome sequence of five rapidly growing Mycobacterium species.</title>
        <authorList>
            <person name="Katahira K."/>
            <person name="Gotou Y."/>
            <person name="Iida K."/>
            <person name="Ogura Y."/>
            <person name="Hayashi T."/>
        </authorList>
    </citation>
    <scope>NUCLEOTIDE SEQUENCE [LARGE SCALE GENOMIC DNA]</scope>
    <source>
        <strain evidence="4">JCM6362</strain>
    </source>
</reference>
<dbReference type="STRING" id="1797.RMCT_4524"/>
<dbReference type="GO" id="GO:0019748">
    <property type="term" value="P:secondary metabolic process"/>
    <property type="evidence" value="ECO:0007669"/>
    <property type="project" value="TreeGrafter"/>
</dbReference>
<dbReference type="PANTHER" id="PTHR21240">
    <property type="entry name" value="2-AMINO-3-CARBOXYLMUCONATE-6-SEMIALDEHYDE DECARBOXYLASE"/>
    <property type="match status" value="1"/>
</dbReference>
<organism evidence="3 4">
    <name type="scientific">Mycolicibacterium thermoresistibile</name>
    <name type="common">Mycobacterium thermoresistibile</name>
    <dbReference type="NCBI Taxonomy" id="1797"/>
    <lineage>
        <taxon>Bacteria</taxon>
        <taxon>Bacillati</taxon>
        <taxon>Actinomycetota</taxon>
        <taxon>Actinomycetes</taxon>
        <taxon>Mycobacteriales</taxon>
        <taxon>Mycobacteriaceae</taxon>
        <taxon>Mycolicibacterium</taxon>
    </lineage>
</organism>
<protein>
    <submittedName>
        <fullName evidence="3">Amidohydrolase</fullName>
    </submittedName>
</protein>
<proteinExistence type="predicted"/>
<feature type="domain" description="Amidohydrolase-related" evidence="2">
    <location>
        <begin position="121"/>
        <end position="360"/>
    </location>
</feature>
<name>A0A100XJ26_MYCTH</name>
<dbReference type="InterPro" id="IPR032466">
    <property type="entry name" value="Metal_Hydrolase"/>
</dbReference>
<dbReference type="InterPro" id="IPR006680">
    <property type="entry name" value="Amidohydro-rel"/>
</dbReference>
<evidence type="ECO:0000256" key="1">
    <source>
        <dbReference type="ARBA" id="ARBA00023239"/>
    </source>
</evidence>
<keyword evidence="1" id="KW-0456">Lyase</keyword>
<dbReference type="Pfam" id="PF04909">
    <property type="entry name" value="Amidohydro_2"/>
    <property type="match status" value="1"/>
</dbReference>
<evidence type="ECO:0000313" key="4">
    <source>
        <dbReference type="Proteomes" id="UP000069654"/>
    </source>
</evidence>
<dbReference type="PANTHER" id="PTHR21240:SF28">
    <property type="entry name" value="ISO-OROTATE DECARBOXYLASE (EUROFUNG)"/>
    <property type="match status" value="1"/>
</dbReference>
<gene>
    <name evidence="3" type="ORF">RMCT_4524</name>
</gene>
<keyword evidence="3" id="KW-0378">Hydrolase</keyword>
<dbReference type="InterPro" id="IPR032465">
    <property type="entry name" value="ACMSD"/>
</dbReference>
<dbReference type="EMBL" id="BCTB01000054">
    <property type="protein sequence ID" value="GAT17555.1"/>
    <property type="molecule type" value="Genomic_DNA"/>
</dbReference>
<reference evidence="3 4" key="1">
    <citation type="journal article" date="2016" name="Genome Announc.">
        <title>Draft Genome Sequences of Five Rapidly Growing Mycobacterium Species, M. thermoresistibile, M. fortuitum subsp. acetamidolyticum, M. canariasense, M. brisbanense, and M. novocastrense.</title>
        <authorList>
            <person name="Katahira K."/>
            <person name="Ogura Y."/>
            <person name="Gotoh Y."/>
            <person name="Hayashi T."/>
        </authorList>
    </citation>
    <scope>NUCLEOTIDE SEQUENCE [LARGE SCALE GENOMIC DNA]</scope>
    <source>
        <strain evidence="3 4">JCM6362</strain>
    </source>
</reference>
<comment type="caution">
    <text evidence="3">The sequence shown here is derived from an EMBL/GenBank/DDBJ whole genome shotgun (WGS) entry which is preliminary data.</text>
</comment>
<dbReference type="AlphaFoldDB" id="A0A100XJ26"/>
<dbReference type="GO" id="GO:0016787">
    <property type="term" value="F:hydrolase activity"/>
    <property type="evidence" value="ECO:0007669"/>
    <property type="project" value="UniProtKB-KW"/>
</dbReference>
<evidence type="ECO:0000259" key="2">
    <source>
        <dbReference type="Pfam" id="PF04909"/>
    </source>
</evidence>
<accession>A0A100XJ26</accession>
<sequence length="383" mass="42706">MEDRVTKIWTNSGDSHFLEPDDLWHTRLPKRLAELCPRSEKDPDGEYETVFVDGQIFRRKLPSSALVTFAEMSTRPQGTRDAKARLGDLDKEGVWGEVIFPSLGMWSSTFRTPELLKACMRASNEWAIEEIASVSPRYVVTAQVSTLVIDDAVEELQWAADNGFKAVFLPTRPHPSAPDWHRNDWEPLWAAAEEAGMVLAFHIGTDPVDATASNSVSGGLGSVYRGPGGAIMNYTETTFSGQRAAMKLVASGALDRHPNLKVLISEGGATWVPFLGDRLLEGYRQHHMAVRPKLSRDPKEILYSQVYASFQHDESAVQAFEHMGYRNVMFGSDYPHMEGTFGHTQDTLKTLFDGVSEETRLRITQGAFFELFPDVPPVPAESN</sequence>